<accession>A0A9I9DIJ1</accession>
<proteinExistence type="predicted"/>
<dbReference type="Gramene" id="MELO3C018852.2.1">
    <property type="protein sequence ID" value="MELO3C018852.2.1"/>
    <property type="gene ID" value="MELO3C018852.2"/>
</dbReference>
<protein>
    <submittedName>
        <fullName evidence="1">Uncharacterized protein</fullName>
    </submittedName>
</protein>
<dbReference type="AlphaFoldDB" id="A0A9I9DIJ1"/>
<reference evidence="1" key="1">
    <citation type="submission" date="2023-03" db="UniProtKB">
        <authorList>
            <consortium name="EnsemblPlants"/>
        </authorList>
    </citation>
    <scope>IDENTIFICATION</scope>
</reference>
<name>A0A9I9DIJ1_CUCME</name>
<sequence length="70" mass="7839">MVVRDMKCYGKSVNLLESVEVLGGGAGFEESSVEWDYFVWFGHLPDQRKMKAPISKVLIFLALVDSTSNL</sequence>
<dbReference type="EnsemblPlants" id="MELO3C018852.2.1">
    <property type="protein sequence ID" value="MELO3C018852.2.1"/>
    <property type="gene ID" value="MELO3C018852.2"/>
</dbReference>
<organism evidence="1">
    <name type="scientific">Cucumis melo</name>
    <name type="common">Muskmelon</name>
    <dbReference type="NCBI Taxonomy" id="3656"/>
    <lineage>
        <taxon>Eukaryota</taxon>
        <taxon>Viridiplantae</taxon>
        <taxon>Streptophyta</taxon>
        <taxon>Embryophyta</taxon>
        <taxon>Tracheophyta</taxon>
        <taxon>Spermatophyta</taxon>
        <taxon>Magnoliopsida</taxon>
        <taxon>eudicotyledons</taxon>
        <taxon>Gunneridae</taxon>
        <taxon>Pentapetalae</taxon>
        <taxon>rosids</taxon>
        <taxon>fabids</taxon>
        <taxon>Cucurbitales</taxon>
        <taxon>Cucurbitaceae</taxon>
        <taxon>Benincaseae</taxon>
        <taxon>Cucumis</taxon>
    </lineage>
</organism>
<evidence type="ECO:0000313" key="1">
    <source>
        <dbReference type="EnsemblPlants" id="MELO3C018852.2.1"/>
    </source>
</evidence>